<keyword evidence="2" id="KW-0472">Membrane</keyword>
<feature type="compositionally biased region" description="Polar residues" evidence="1">
    <location>
        <begin position="33"/>
        <end position="42"/>
    </location>
</feature>
<evidence type="ECO:0000313" key="3">
    <source>
        <dbReference type="EMBL" id="KAB8067501.1"/>
    </source>
</evidence>
<reference evidence="3 4" key="1">
    <citation type="submission" date="2019-04" db="EMBL/GenBank/DDBJ databases">
        <title>Friends and foes A comparative genomics study of 23 Aspergillus species from section Flavi.</title>
        <authorList>
            <consortium name="DOE Joint Genome Institute"/>
            <person name="Kjaerbolling I."/>
            <person name="Vesth T."/>
            <person name="Frisvad J.C."/>
            <person name="Nybo J.L."/>
            <person name="Theobald S."/>
            <person name="Kildgaard S."/>
            <person name="Isbrandt T."/>
            <person name="Kuo A."/>
            <person name="Sato A."/>
            <person name="Lyhne E.K."/>
            <person name="Kogle M.E."/>
            <person name="Wiebenga A."/>
            <person name="Kun R.S."/>
            <person name="Lubbers R.J."/>
            <person name="Makela M.R."/>
            <person name="Barry K."/>
            <person name="Chovatia M."/>
            <person name="Clum A."/>
            <person name="Daum C."/>
            <person name="Haridas S."/>
            <person name="He G."/>
            <person name="LaButti K."/>
            <person name="Lipzen A."/>
            <person name="Mondo S."/>
            <person name="Riley R."/>
            <person name="Salamov A."/>
            <person name="Simmons B.A."/>
            <person name="Magnuson J.K."/>
            <person name="Henrissat B."/>
            <person name="Mortensen U.H."/>
            <person name="Larsen T.O."/>
            <person name="Devries R.P."/>
            <person name="Grigoriev I.V."/>
            <person name="Machida M."/>
            <person name="Baker S.E."/>
            <person name="Andersen M.R."/>
        </authorList>
    </citation>
    <scope>NUCLEOTIDE SEQUENCE [LARGE SCALE GENOMIC DNA]</scope>
    <source>
        <strain evidence="3 4">CBS 151.66</strain>
    </source>
</reference>
<feature type="compositionally biased region" description="Polar residues" evidence="1">
    <location>
        <begin position="335"/>
        <end position="345"/>
    </location>
</feature>
<feature type="region of interest" description="Disordered" evidence="1">
    <location>
        <begin position="116"/>
        <end position="143"/>
    </location>
</feature>
<keyword evidence="2" id="KW-1133">Transmembrane helix</keyword>
<accession>A0A5N5WGL3</accession>
<organism evidence="3 4">
    <name type="scientific">Aspergillus leporis</name>
    <dbReference type="NCBI Taxonomy" id="41062"/>
    <lineage>
        <taxon>Eukaryota</taxon>
        <taxon>Fungi</taxon>
        <taxon>Dikarya</taxon>
        <taxon>Ascomycota</taxon>
        <taxon>Pezizomycotina</taxon>
        <taxon>Eurotiomycetes</taxon>
        <taxon>Eurotiomycetidae</taxon>
        <taxon>Eurotiales</taxon>
        <taxon>Aspergillaceae</taxon>
        <taxon>Aspergillus</taxon>
        <taxon>Aspergillus subgen. Circumdati</taxon>
    </lineage>
</organism>
<evidence type="ECO:0000256" key="1">
    <source>
        <dbReference type="SAM" id="MobiDB-lite"/>
    </source>
</evidence>
<gene>
    <name evidence="3" type="ORF">BDV29DRAFT_186049</name>
</gene>
<keyword evidence="4" id="KW-1185">Reference proteome</keyword>
<feature type="region of interest" description="Disordered" evidence="1">
    <location>
        <begin position="1"/>
        <end position="43"/>
    </location>
</feature>
<name>A0A5N5WGL3_9EURO</name>
<dbReference type="AlphaFoldDB" id="A0A5N5WGL3"/>
<evidence type="ECO:0000313" key="4">
    <source>
        <dbReference type="Proteomes" id="UP000326565"/>
    </source>
</evidence>
<dbReference type="EMBL" id="ML732478">
    <property type="protein sequence ID" value="KAB8067501.1"/>
    <property type="molecule type" value="Genomic_DNA"/>
</dbReference>
<dbReference type="OrthoDB" id="5417811at2759"/>
<keyword evidence="2" id="KW-0812">Transmembrane</keyword>
<feature type="compositionally biased region" description="Polar residues" evidence="1">
    <location>
        <begin position="9"/>
        <end position="26"/>
    </location>
</feature>
<protein>
    <submittedName>
        <fullName evidence="3">Uncharacterized protein</fullName>
    </submittedName>
</protein>
<feature type="region of interest" description="Disordered" evidence="1">
    <location>
        <begin position="292"/>
        <end position="345"/>
    </location>
</feature>
<proteinExistence type="predicted"/>
<dbReference type="Proteomes" id="UP000326565">
    <property type="component" value="Unassembled WGS sequence"/>
</dbReference>
<sequence length="345" mass="38227">MGSVLLPQPRSSHSYQSTSRTLLNSPSDDRRNGSNFSESSQGMHYFHGSSAAMRNDRPLTHGQQIFDDRAAHFLSSPTSSHQSALYPPASVYAPSAPYRQANLQSIPEQNHFADRTQSSIGSGHEIRDGVQPQRDPDDSNYSLTSMLRGEKTRRKLITLITSAIFLTFILALYFAFTVSRSHMGQELHILLIFMILILAIVFCHSLIRFFMVTLRGSGSAMNRIPSMAGPTGYAQPERPIHVTLASDEILAESHGASREKVAAPPPAYGLWRSSVRINPDLLYWQRVKDNASSVPRHPNRAQGSGGKTLLPRPPSYSSDNGINYVIEAQPRSLIQGPTSEQSQRR</sequence>
<evidence type="ECO:0000256" key="2">
    <source>
        <dbReference type="SAM" id="Phobius"/>
    </source>
</evidence>
<feature type="transmembrane region" description="Helical" evidence="2">
    <location>
        <begin position="188"/>
        <end position="211"/>
    </location>
</feature>
<feature type="transmembrane region" description="Helical" evidence="2">
    <location>
        <begin position="156"/>
        <end position="176"/>
    </location>
</feature>